<reference evidence="2 3" key="2">
    <citation type="submission" date="2018-11" db="EMBL/GenBank/DDBJ databases">
        <authorList>
            <consortium name="Pathogen Informatics"/>
        </authorList>
    </citation>
    <scope>NUCLEOTIDE SEQUENCE [LARGE SCALE GENOMIC DNA]</scope>
</reference>
<feature type="region of interest" description="Disordered" evidence="1">
    <location>
        <begin position="114"/>
        <end position="149"/>
    </location>
</feature>
<evidence type="ECO:0000313" key="3">
    <source>
        <dbReference type="Proteomes" id="UP000270296"/>
    </source>
</evidence>
<dbReference type="Proteomes" id="UP000270296">
    <property type="component" value="Unassembled WGS sequence"/>
</dbReference>
<dbReference type="EMBL" id="UZAM01010695">
    <property type="protein sequence ID" value="VDP13377.1"/>
    <property type="molecule type" value="Genomic_DNA"/>
</dbReference>
<evidence type="ECO:0000313" key="4">
    <source>
        <dbReference type="WBParaSite" id="SBAD_0000779901-mRNA-1"/>
    </source>
</evidence>
<dbReference type="WBParaSite" id="SBAD_0000779901-mRNA-1">
    <property type="protein sequence ID" value="SBAD_0000779901-mRNA-1"/>
    <property type="gene ID" value="SBAD_0000779901"/>
</dbReference>
<evidence type="ECO:0000256" key="1">
    <source>
        <dbReference type="SAM" id="MobiDB-lite"/>
    </source>
</evidence>
<organism evidence="4">
    <name type="scientific">Soboliphyme baturini</name>
    <dbReference type="NCBI Taxonomy" id="241478"/>
    <lineage>
        <taxon>Eukaryota</taxon>
        <taxon>Metazoa</taxon>
        <taxon>Ecdysozoa</taxon>
        <taxon>Nematoda</taxon>
        <taxon>Enoplea</taxon>
        <taxon>Dorylaimia</taxon>
        <taxon>Dioctophymatida</taxon>
        <taxon>Dioctophymatoidea</taxon>
        <taxon>Soboliphymatidae</taxon>
        <taxon>Soboliphyme</taxon>
    </lineage>
</organism>
<proteinExistence type="predicted"/>
<sequence length="149" mass="16263">MMGYAPCVKQALKGDSASQTEAADFMTQLPLKAIDAYTSINEDGTNTKLGVSGPNEMNVERCLPAVADKINAQKFFKDQGVQTDAFSGLALTVDGQLRRATSLVARRDIAIETEPQFSDVDPDRPPGMTQLRTEPDDHGKRSSPDFFYC</sequence>
<gene>
    <name evidence="2" type="ORF">SBAD_LOCUS7514</name>
</gene>
<feature type="compositionally biased region" description="Basic and acidic residues" evidence="1">
    <location>
        <begin position="133"/>
        <end position="143"/>
    </location>
</feature>
<keyword evidence="3" id="KW-1185">Reference proteome</keyword>
<dbReference type="AlphaFoldDB" id="A0A183IV67"/>
<accession>A0A183IV67</accession>
<evidence type="ECO:0000313" key="2">
    <source>
        <dbReference type="EMBL" id="VDP13377.1"/>
    </source>
</evidence>
<protein>
    <submittedName>
        <fullName evidence="4">Alkaline phosphatase</fullName>
    </submittedName>
</protein>
<name>A0A183IV67_9BILA</name>
<reference evidence="4" key="1">
    <citation type="submission" date="2016-06" db="UniProtKB">
        <authorList>
            <consortium name="WormBaseParasite"/>
        </authorList>
    </citation>
    <scope>IDENTIFICATION</scope>
</reference>